<dbReference type="CDD" id="cd04301">
    <property type="entry name" value="NAT_SF"/>
    <property type="match status" value="1"/>
</dbReference>
<name>A0A1G5Z370_9BACT</name>
<dbReference type="Proteomes" id="UP000198756">
    <property type="component" value="Unassembled WGS sequence"/>
</dbReference>
<dbReference type="InterPro" id="IPR053144">
    <property type="entry name" value="Acetyltransferase_Butenolide"/>
</dbReference>
<dbReference type="InterPro" id="IPR016181">
    <property type="entry name" value="Acyl_CoA_acyltransferase"/>
</dbReference>
<dbReference type="Pfam" id="PF13673">
    <property type="entry name" value="Acetyltransf_10"/>
    <property type="match status" value="1"/>
</dbReference>
<dbReference type="OrthoDB" id="9775804at2"/>
<dbReference type="PROSITE" id="PS51186">
    <property type="entry name" value="GNAT"/>
    <property type="match status" value="1"/>
</dbReference>
<dbReference type="PANTHER" id="PTHR43233:SF1">
    <property type="entry name" value="FAMILY N-ACETYLTRANSFERASE, PUTATIVE (AFU_ORTHOLOGUE AFUA_6G03350)-RELATED"/>
    <property type="match status" value="1"/>
</dbReference>
<organism evidence="2 3">
    <name type="scientific">Algoriphagus alkaliphilus</name>
    <dbReference type="NCBI Taxonomy" id="279824"/>
    <lineage>
        <taxon>Bacteria</taxon>
        <taxon>Pseudomonadati</taxon>
        <taxon>Bacteroidota</taxon>
        <taxon>Cytophagia</taxon>
        <taxon>Cytophagales</taxon>
        <taxon>Cyclobacteriaceae</taxon>
        <taxon>Algoriphagus</taxon>
    </lineage>
</organism>
<protein>
    <submittedName>
        <fullName evidence="2">Acetyltransferase (GNAT) domain-containing protein</fullName>
    </submittedName>
</protein>
<dbReference type="InterPro" id="IPR000182">
    <property type="entry name" value="GNAT_dom"/>
</dbReference>
<dbReference type="PANTHER" id="PTHR43233">
    <property type="entry name" value="FAMILY N-ACETYLTRANSFERASE, PUTATIVE (AFU_ORTHOLOGUE AFUA_6G03350)-RELATED"/>
    <property type="match status" value="1"/>
</dbReference>
<dbReference type="AlphaFoldDB" id="A0A1G5Z370"/>
<dbReference type="RefSeq" id="WP_092731714.1">
    <property type="nucleotide sequence ID" value="NZ_FMXE01000024.1"/>
</dbReference>
<reference evidence="3" key="1">
    <citation type="submission" date="2016-10" db="EMBL/GenBank/DDBJ databases">
        <authorList>
            <person name="Varghese N."/>
            <person name="Submissions S."/>
        </authorList>
    </citation>
    <scope>NUCLEOTIDE SEQUENCE [LARGE SCALE GENOMIC DNA]</scope>
    <source>
        <strain evidence="3">DSM 22703</strain>
    </source>
</reference>
<keyword evidence="2" id="KW-0808">Transferase</keyword>
<dbReference type="EMBL" id="FMXE01000024">
    <property type="protein sequence ID" value="SDA88966.1"/>
    <property type="molecule type" value="Genomic_DNA"/>
</dbReference>
<keyword evidence="3" id="KW-1185">Reference proteome</keyword>
<accession>A0A1G5Z370</accession>
<dbReference type="SUPFAM" id="SSF55729">
    <property type="entry name" value="Acyl-CoA N-acyltransferases (Nat)"/>
    <property type="match status" value="1"/>
</dbReference>
<gene>
    <name evidence="2" type="ORF">SAMN03080617_03130</name>
</gene>
<proteinExistence type="predicted"/>
<feature type="domain" description="N-acetyltransferase" evidence="1">
    <location>
        <begin position="2"/>
        <end position="135"/>
    </location>
</feature>
<evidence type="ECO:0000313" key="2">
    <source>
        <dbReference type="EMBL" id="SDA88966.1"/>
    </source>
</evidence>
<dbReference type="Gene3D" id="3.40.630.30">
    <property type="match status" value="1"/>
</dbReference>
<evidence type="ECO:0000259" key="1">
    <source>
        <dbReference type="PROSITE" id="PS51186"/>
    </source>
</evidence>
<dbReference type="GO" id="GO:0016747">
    <property type="term" value="F:acyltransferase activity, transferring groups other than amino-acyl groups"/>
    <property type="evidence" value="ECO:0007669"/>
    <property type="project" value="InterPro"/>
</dbReference>
<dbReference type="STRING" id="279824.SAMN03080617_03130"/>
<evidence type="ECO:0000313" key="3">
    <source>
        <dbReference type="Proteomes" id="UP000198756"/>
    </source>
</evidence>
<sequence>MVSFQVEKNLSLEEYIFILNDSGLGKRRPMHDSDHLRRMIESSNLLVTAREKNQLVGVLRGLSDFCYRCFIADLAVAKAYQGKGIGREILQFTRSLAPDARLILFAAEDAEPFYQKLGFKLHEHCYQLKPEDLLG</sequence>